<feature type="active site" evidence="5">
    <location>
        <position position="89"/>
    </location>
</feature>
<dbReference type="EMBL" id="SDWY01000003">
    <property type="protein sequence ID" value="MDN6900559.1"/>
    <property type="molecule type" value="Genomic_DNA"/>
</dbReference>
<dbReference type="EC" id="2.3.1.39" evidence="4"/>
<dbReference type="SUPFAM" id="SSF55048">
    <property type="entry name" value="Probable ACP-binding domain of malonyl-CoA ACP transacylase"/>
    <property type="match status" value="1"/>
</dbReference>
<evidence type="ECO:0000313" key="7">
    <source>
        <dbReference type="EMBL" id="MDN6900559.1"/>
    </source>
</evidence>
<evidence type="ECO:0000256" key="4">
    <source>
        <dbReference type="PIRNR" id="PIRNR000446"/>
    </source>
</evidence>
<dbReference type="SUPFAM" id="SSF52151">
    <property type="entry name" value="FabD/lysophospholipase-like"/>
    <property type="match status" value="1"/>
</dbReference>
<evidence type="ECO:0000256" key="2">
    <source>
        <dbReference type="ARBA" id="ARBA00023315"/>
    </source>
</evidence>
<dbReference type="GO" id="GO:0005829">
    <property type="term" value="C:cytosol"/>
    <property type="evidence" value="ECO:0007669"/>
    <property type="project" value="TreeGrafter"/>
</dbReference>
<dbReference type="EMBL" id="CP029684">
    <property type="protein sequence ID" value="QAS69425.1"/>
    <property type="molecule type" value="Genomic_DNA"/>
</dbReference>
<name>A0AAJ1VNT4_9LACO</name>
<accession>A0AAJ1VNT4</accession>
<protein>
    <recommendedName>
        <fullName evidence="4">Malonyl CoA-acyl carrier protein transacylase</fullName>
        <ecNumber evidence="4">2.3.1.39</ecNumber>
    </recommendedName>
</protein>
<organism evidence="7 10">
    <name type="scientific">Oenococcus sicerae</name>
    <dbReference type="NCBI Taxonomy" id="2203724"/>
    <lineage>
        <taxon>Bacteria</taxon>
        <taxon>Bacillati</taxon>
        <taxon>Bacillota</taxon>
        <taxon>Bacilli</taxon>
        <taxon>Lactobacillales</taxon>
        <taxon>Lactobacillaceae</taxon>
        <taxon>Oenococcus</taxon>
    </lineage>
</organism>
<evidence type="ECO:0000256" key="3">
    <source>
        <dbReference type="ARBA" id="ARBA00048462"/>
    </source>
</evidence>
<feature type="active site" evidence="5">
    <location>
        <position position="200"/>
    </location>
</feature>
<dbReference type="PANTHER" id="PTHR42681">
    <property type="entry name" value="MALONYL-COA-ACYL CARRIER PROTEIN TRANSACYLASE, MITOCHONDRIAL"/>
    <property type="match status" value="1"/>
</dbReference>
<keyword evidence="2 4" id="KW-0012">Acyltransferase</keyword>
<evidence type="ECO:0000313" key="8">
    <source>
        <dbReference type="EMBL" id="QAS69425.1"/>
    </source>
</evidence>
<dbReference type="PANTHER" id="PTHR42681:SF1">
    <property type="entry name" value="MALONYL-COA-ACYL CARRIER PROTEIN TRANSACYLASE, MITOCHONDRIAL"/>
    <property type="match status" value="1"/>
</dbReference>
<keyword evidence="1 4" id="KW-0808">Transferase</keyword>
<dbReference type="RefSeq" id="WP_128685521.1">
    <property type="nucleotide sequence ID" value="NZ_CP029684.2"/>
</dbReference>
<proteinExistence type="inferred from homology"/>
<dbReference type="PIRSF" id="PIRSF000446">
    <property type="entry name" value="Mct"/>
    <property type="match status" value="1"/>
</dbReference>
<evidence type="ECO:0000256" key="5">
    <source>
        <dbReference type="PIRSR" id="PIRSR000446-1"/>
    </source>
</evidence>
<evidence type="ECO:0000313" key="10">
    <source>
        <dbReference type="Proteomes" id="UP001167919"/>
    </source>
</evidence>
<feature type="domain" description="Malonyl-CoA:ACP transacylase (MAT)" evidence="6">
    <location>
        <begin position="6"/>
        <end position="310"/>
    </location>
</feature>
<sequence>MKIAYLFSGQGGKIEPLDDTLYKNSVQFRQIFDDASTEFDTDLWQLWASGDQRLSQTRFAQPAILTLSLALHSVISKQLPDAVALAGLSLGEYSALIAGKGLDWPTGFQLITKRGQLMQDASEHFPGAMAAVMSQDTDLIERVCQEVAGETGLIVQTANYNYPKQTVIGGEKKAVLLAVGELHKQGIARIVDLPVSGAFHTPLMASANQQFVTELQSAAVSEPEIPVISNTTGQAFTKKTIKETLAKQMVQATRFTDCLLQMGGLGVTTVIELGPGHSLTSFAKKTLKLEGYYAVSDADSLNAAVSALNSVSN</sequence>
<dbReference type="SMART" id="SM00827">
    <property type="entry name" value="PKS_AT"/>
    <property type="match status" value="1"/>
</dbReference>
<gene>
    <name evidence="8" type="ORF">DLJ48_02250</name>
    <name evidence="7" type="ORF">EVC35_06025</name>
</gene>
<comment type="similarity">
    <text evidence="4">Belongs to the fabD family.</text>
</comment>
<keyword evidence="9" id="KW-1185">Reference proteome</keyword>
<reference evidence="8 9" key="1">
    <citation type="journal article" date="2019" name="Syst. Appl. Microbiol.">
        <title>Oenococcus sicerae sp. nov., isolated from French cider.</title>
        <authorList>
            <person name="Cousin F.J."/>
            <person name="Le Guellec R."/>
            <person name="Chagnot C."/>
            <person name="Goux D."/>
            <person name="Dalmasso M."/>
            <person name="Laplace J.M."/>
            <person name="Cretenet M."/>
        </authorList>
    </citation>
    <scope>NUCLEOTIDE SEQUENCE [LARGE SCALE GENOMIC DNA]</scope>
    <source>
        <strain evidence="8 9">UCMA 15228</strain>
    </source>
</reference>
<dbReference type="AlphaFoldDB" id="A0AAJ1VNT4"/>
<dbReference type="InterPro" id="IPR050858">
    <property type="entry name" value="Mal-CoA-ACP_Trans/PKS_FabD"/>
</dbReference>
<evidence type="ECO:0000259" key="6">
    <source>
        <dbReference type="SMART" id="SM00827"/>
    </source>
</evidence>
<dbReference type="GO" id="GO:0006633">
    <property type="term" value="P:fatty acid biosynthetic process"/>
    <property type="evidence" value="ECO:0007669"/>
    <property type="project" value="TreeGrafter"/>
</dbReference>
<dbReference type="Proteomes" id="UP001167919">
    <property type="component" value="Unassembled WGS sequence"/>
</dbReference>
<dbReference type="InterPro" id="IPR016036">
    <property type="entry name" value="Malonyl_transacylase_ACP-bd"/>
</dbReference>
<dbReference type="InterPro" id="IPR016035">
    <property type="entry name" value="Acyl_Trfase/lysoPLipase"/>
</dbReference>
<dbReference type="Pfam" id="PF00698">
    <property type="entry name" value="Acyl_transf_1"/>
    <property type="match status" value="1"/>
</dbReference>
<dbReference type="GO" id="GO:0004314">
    <property type="term" value="F:[acyl-carrier-protein] S-malonyltransferase activity"/>
    <property type="evidence" value="ECO:0007669"/>
    <property type="project" value="UniProtKB-EC"/>
</dbReference>
<dbReference type="Gene3D" id="3.30.70.250">
    <property type="entry name" value="Malonyl-CoA ACP transacylase, ACP-binding"/>
    <property type="match status" value="1"/>
</dbReference>
<evidence type="ECO:0000256" key="1">
    <source>
        <dbReference type="ARBA" id="ARBA00022679"/>
    </source>
</evidence>
<reference evidence="7" key="2">
    <citation type="submission" date="2019-01" db="EMBL/GenBank/DDBJ databases">
        <title>Oenococcus sicerae UCMA17102.</title>
        <authorList>
            <person name="Cousin F.J."/>
            <person name="Le Guellec R."/>
            <person name="Cretenet M."/>
        </authorList>
    </citation>
    <scope>NUCLEOTIDE SEQUENCE</scope>
    <source>
        <strain evidence="7">UCMA17102</strain>
    </source>
</reference>
<dbReference type="Gene3D" id="3.40.366.10">
    <property type="entry name" value="Malonyl-Coenzyme A Acyl Carrier Protein, domain 2"/>
    <property type="match status" value="1"/>
</dbReference>
<reference evidence="8" key="3">
    <citation type="submission" date="2020-01" db="EMBL/GenBank/DDBJ databases">
        <authorList>
            <person name="Cousin F.J."/>
            <person name="Le Guellec R."/>
            <person name="Cretenet M."/>
        </authorList>
    </citation>
    <scope>NUCLEOTIDE SEQUENCE</scope>
    <source>
        <strain evidence="8">UCMA 15228</strain>
    </source>
</reference>
<dbReference type="InterPro" id="IPR024925">
    <property type="entry name" value="Malonyl_CoA-ACP_transAc"/>
</dbReference>
<dbReference type="InterPro" id="IPR014043">
    <property type="entry name" value="Acyl_transferase_dom"/>
</dbReference>
<evidence type="ECO:0000313" key="9">
    <source>
        <dbReference type="Proteomes" id="UP000286907"/>
    </source>
</evidence>
<dbReference type="Proteomes" id="UP000286907">
    <property type="component" value="Chromosome"/>
</dbReference>
<comment type="catalytic activity">
    <reaction evidence="3 4">
        <text>holo-[ACP] + malonyl-CoA = malonyl-[ACP] + CoA</text>
        <dbReference type="Rhea" id="RHEA:41792"/>
        <dbReference type="Rhea" id="RHEA-COMP:9623"/>
        <dbReference type="Rhea" id="RHEA-COMP:9685"/>
        <dbReference type="ChEBI" id="CHEBI:57287"/>
        <dbReference type="ChEBI" id="CHEBI:57384"/>
        <dbReference type="ChEBI" id="CHEBI:64479"/>
        <dbReference type="ChEBI" id="CHEBI:78449"/>
        <dbReference type="EC" id="2.3.1.39"/>
    </reaction>
</comment>
<dbReference type="InterPro" id="IPR001227">
    <property type="entry name" value="Ac_transferase_dom_sf"/>
</dbReference>